<gene>
    <name evidence="3" type="ORF">CCMP2556_LOCUS2921</name>
</gene>
<feature type="compositionally biased region" description="Basic and acidic residues" evidence="1">
    <location>
        <begin position="316"/>
        <end position="338"/>
    </location>
</feature>
<feature type="compositionally biased region" description="Polar residues" evidence="1">
    <location>
        <begin position="93"/>
        <end position="106"/>
    </location>
</feature>
<feature type="compositionally biased region" description="Acidic residues" evidence="1">
    <location>
        <begin position="123"/>
        <end position="140"/>
    </location>
</feature>
<feature type="compositionally biased region" description="Basic and acidic residues" evidence="1">
    <location>
        <begin position="141"/>
        <end position="162"/>
    </location>
</feature>
<keyword evidence="2" id="KW-1133">Transmembrane helix</keyword>
<protein>
    <submittedName>
        <fullName evidence="3">Uncharacterized protein</fullName>
    </submittedName>
</protein>
<feature type="transmembrane region" description="Helical" evidence="2">
    <location>
        <begin position="46"/>
        <end position="66"/>
    </location>
</feature>
<reference evidence="3 4" key="1">
    <citation type="submission" date="2024-02" db="EMBL/GenBank/DDBJ databases">
        <authorList>
            <person name="Chen Y."/>
            <person name="Shah S."/>
            <person name="Dougan E. K."/>
            <person name="Thang M."/>
            <person name="Chan C."/>
        </authorList>
    </citation>
    <scope>NUCLEOTIDE SEQUENCE [LARGE SCALE GENOMIC DNA]</scope>
</reference>
<keyword evidence="4" id="KW-1185">Reference proteome</keyword>
<dbReference type="EMBL" id="CAXAMN010001114">
    <property type="protein sequence ID" value="CAK8992620.1"/>
    <property type="molecule type" value="Genomic_DNA"/>
</dbReference>
<feature type="compositionally biased region" description="Low complexity" evidence="1">
    <location>
        <begin position="292"/>
        <end position="314"/>
    </location>
</feature>
<feature type="compositionally biased region" description="Acidic residues" evidence="1">
    <location>
        <begin position="163"/>
        <end position="173"/>
    </location>
</feature>
<name>A0ABP0HQY7_9DINO</name>
<feature type="region of interest" description="Disordered" evidence="1">
    <location>
        <begin position="74"/>
        <end position="441"/>
    </location>
</feature>
<feature type="compositionally biased region" description="Basic and acidic residues" evidence="1">
    <location>
        <begin position="386"/>
        <end position="395"/>
    </location>
</feature>
<keyword evidence="2" id="KW-0472">Membrane</keyword>
<organism evidence="3 4">
    <name type="scientific">Durusdinium trenchii</name>
    <dbReference type="NCBI Taxonomy" id="1381693"/>
    <lineage>
        <taxon>Eukaryota</taxon>
        <taxon>Sar</taxon>
        <taxon>Alveolata</taxon>
        <taxon>Dinophyceae</taxon>
        <taxon>Suessiales</taxon>
        <taxon>Symbiodiniaceae</taxon>
        <taxon>Durusdinium</taxon>
    </lineage>
</organism>
<feature type="compositionally biased region" description="Basic and acidic residues" evidence="1">
    <location>
        <begin position="180"/>
        <end position="190"/>
    </location>
</feature>
<comment type="caution">
    <text evidence="3">The sequence shown here is derived from an EMBL/GenBank/DDBJ whole genome shotgun (WGS) entry which is preliminary data.</text>
</comment>
<evidence type="ECO:0000256" key="1">
    <source>
        <dbReference type="SAM" id="MobiDB-lite"/>
    </source>
</evidence>
<evidence type="ECO:0000313" key="3">
    <source>
        <dbReference type="EMBL" id="CAK8992620.1"/>
    </source>
</evidence>
<proteinExistence type="predicted"/>
<sequence length="637" mass="68756">MPNPNRFGAPHEEEEEDLLRGRWKAKKAQNSDMDEDLLPFKLSPKASALVAVGICLLFLVLVKVVMFPGPIEAGPSGPKKAEPQSLQHPGGQNLDQPAKQNFLQDPSPSPGQDGLGGPKGGDGGDDDEKGAGPDEGDDDDKVQGTDDGKVDGKIDPFRPRDDQVDDDPADGQVDDNSGNGKDEVWEKDKEADESEYGYSNQAAAEGKGLPTVPGEPDPEGREGPGGSEGDGVPAPEGPEGAEGDGAGSPSAGETDDDDEDTEPSDGQTKDPTVAGHGGAKVDLSEGEGALGEATPAPQANAPAVAEPNVASPPSEGSKEAEKATPDEAKPAPEADPSKAAEPNVASPPSEGSKEAEKATPDEAKPAPDADPSKAAEPNVTSPPSEGSKEAEKATPDKVTPAPQADDSKAAQPNVASPQSEGSEEAEKATPVKATPAPQADAPKQMLLKLQSLMWQARQAKVPRKQRKQRLTRQHLRRKRMLLLKVQPHPLDMVFRHLLQAVCQHWIQLHSLMRLVWQHLRRKPLVQQRGSLMHLVRLHLQGQQMLLLKVQPRLLEIMFRHLLQAAFQQLHRLKRLVRQCLRQKQMLWLQGSLMCRNQVFQVRLHPHLRAQVLQQLPRLKLCLAKVQRLSLVRVKAQL</sequence>
<keyword evidence="2" id="KW-0812">Transmembrane</keyword>
<feature type="region of interest" description="Disordered" evidence="1">
    <location>
        <begin position="1"/>
        <end position="34"/>
    </location>
</feature>
<evidence type="ECO:0000256" key="2">
    <source>
        <dbReference type="SAM" id="Phobius"/>
    </source>
</evidence>
<feature type="compositionally biased region" description="Acidic residues" evidence="1">
    <location>
        <begin position="253"/>
        <end position="263"/>
    </location>
</feature>
<dbReference type="Proteomes" id="UP001642484">
    <property type="component" value="Unassembled WGS sequence"/>
</dbReference>
<feature type="compositionally biased region" description="Basic and acidic residues" evidence="1">
    <location>
        <begin position="351"/>
        <end position="373"/>
    </location>
</feature>
<accession>A0ABP0HQY7</accession>
<evidence type="ECO:0000313" key="4">
    <source>
        <dbReference type="Proteomes" id="UP001642484"/>
    </source>
</evidence>